<keyword evidence="1" id="KW-0677">Repeat</keyword>
<dbReference type="PROSITE" id="PS51257">
    <property type="entry name" value="PROKAR_LIPOPROTEIN"/>
    <property type="match status" value="1"/>
</dbReference>
<dbReference type="PANTHER" id="PTHR44227">
    <property type="match status" value="1"/>
</dbReference>
<dbReference type="EMBL" id="BMYZ01000001">
    <property type="protein sequence ID" value="GGY66976.1"/>
    <property type="molecule type" value="Genomic_DNA"/>
</dbReference>
<protein>
    <submittedName>
        <fullName evidence="3">Type IV pilus biogenesis/stability protein PilW</fullName>
    </submittedName>
</protein>
<evidence type="ECO:0000313" key="4">
    <source>
        <dbReference type="Proteomes" id="UP000619761"/>
    </source>
</evidence>
<dbReference type="InterPro" id="IPR011990">
    <property type="entry name" value="TPR-like_helical_dom_sf"/>
</dbReference>
<dbReference type="InterPro" id="IPR019734">
    <property type="entry name" value="TPR_rpt"/>
</dbReference>
<evidence type="ECO:0000256" key="1">
    <source>
        <dbReference type="ARBA" id="ARBA00022737"/>
    </source>
</evidence>
<keyword evidence="2" id="KW-0802">TPR repeat</keyword>
<comment type="caution">
    <text evidence="3">The sequence shown here is derived from an EMBL/GenBank/DDBJ whole genome shotgun (WGS) entry which is preliminary data.</text>
</comment>
<organism evidence="3 4">
    <name type="scientific">Cellvibrio zantedeschiae</name>
    <dbReference type="NCBI Taxonomy" id="1237077"/>
    <lineage>
        <taxon>Bacteria</taxon>
        <taxon>Pseudomonadati</taxon>
        <taxon>Pseudomonadota</taxon>
        <taxon>Gammaproteobacteria</taxon>
        <taxon>Cellvibrionales</taxon>
        <taxon>Cellvibrionaceae</taxon>
        <taxon>Cellvibrio</taxon>
    </lineage>
</organism>
<sequence>MQNNKLLLGFKSVLICVLMGIFLLGCVSEQTAGKEKKVPQDKGKSLELHIQMALGYVEKGNRESARHHLSKAFELDSDSAAATNAMAMLYQLEGELPLAEEQFKLAIKRDKHLTVAHNNYGIFLFNQKRYQEAFTQFELAAADLAYLNRSQALTNVGRAALKLNNKARAQSAFEHACILDRKNADAFIELADINLQNQEYADAKKNLDMFVFLANHTARSLMLGIQLERVFGNKDKEASLALILKNNFPYSKEYLEYKQKNFN</sequence>
<dbReference type="PANTHER" id="PTHR44227:SF3">
    <property type="entry name" value="PROTEIN O-MANNOSYL-TRANSFERASE TMTC4"/>
    <property type="match status" value="1"/>
</dbReference>
<reference evidence="4" key="1">
    <citation type="journal article" date="2019" name="Int. J. Syst. Evol. Microbiol.">
        <title>The Global Catalogue of Microorganisms (GCM) 10K type strain sequencing project: providing services to taxonomists for standard genome sequencing and annotation.</title>
        <authorList>
            <consortium name="The Broad Institute Genomics Platform"/>
            <consortium name="The Broad Institute Genome Sequencing Center for Infectious Disease"/>
            <person name="Wu L."/>
            <person name="Ma J."/>
        </authorList>
    </citation>
    <scope>NUCLEOTIDE SEQUENCE [LARGE SCALE GENOMIC DNA]</scope>
    <source>
        <strain evidence="4">KCTC 32239</strain>
    </source>
</reference>
<dbReference type="InterPro" id="IPR013360">
    <property type="entry name" value="Pilus_4_PilW"/>
</dbReference>
<proteinExistence type="predicted"/>
<dbReference type="Gene3D" id="1.25.40.10">
    <property type="entry name" value="Tetratricopeptide repeat domain"/>
    <property type="match status" value="1"/>
</dbReference>
<dbReference type="Proteomes" id="UP000619761">
    <property type="component" value="Unassembled WGS sequence"/>
</dbReference>
<dbReference type="SUPFAM" id="SSF48452">
    <property type="entry name" value="TPR-like"/>
    <property type="match status" value="1"/>
</dbReference>
<dbReference type="NCBIfam" id="TIGR02521">
    <property type="entry name" value="type_IV_pilW"/>
    <property type="match status" value="1"/>
</dbReference>
<evidence type="ECO:0000313" key="3">
    <source>
        <dbReference type="EMBL" id="GGY66976.1"/>
    </source>
</evidence>
<dbReference type="SMART" id="SM00028">
    <property type="entry name" value="TPR"/>
    <property type="match status" value="4"/>
</dbReference>
<name>A0ABQ3AXA5_9GAMM</name>
<evidence type="ECO:0000256" key="2">
    <source>
        <dbReference type="ARBA" id="ARBA00022803"/>
    </source>
</evidence>
<dbReference type="RefSeq" id="WP_189416328.1">
    <property type="nucleotide sequence ID" value="NZ_BMYZ01000001.1"/>
</dbReference>
<dbReference type="InterPro" id="IPR052346">
    <property type="entry name" value="O-mannosyl-transferase_TMTC"/>
</dbReference>
<gene>
    <name evidence="3" type="primary">pilF</name>
    <name evidence="3" type="ORF">GCM10011613_08780</name>
</gene>
<accession>A0ABQ3AXA5</accession>
<dbReference type="Pfam" id="PF13432">
    <property type="entry name" value="TPR_16"/>
    <property type="match status" value="2"/>
</dbReference>
<keyword evidence="4" id="KW-1185">Reference proteome</keyword>